<dbReference type="GO" id="GO:0017001">
    <property type="term" value="P:antibiotic catabolic process"/>
    <property type="evidence" value="ECO:0007669"/>
    <property type="project" value="UniProtKB-ARBA"/>
</dbReference>
<dbReference type="PATRIC" id="fig|1280951.3.peg.1482"/>
<dbReference type="InterPro" id="IPR050855">
    <property type="entry name" value="NDM-1-like"/>
</dbReference>
<dbReference type="InterPro" id="IPR036388">
    <property type="entry name" value="WH-like_DNA-bd_sf"/>
</dbReference>
<dbReference type="PANTHER" id="PTHR42951:SF4">
    <property type="entry name" value="ACYL-COENZYME A THIOESTERASE MBLAC2"/>
    <property type="match status" value="1"/>
</dbReference>
<dbReference type="Pfam" id="PF21221">
    <property type="entry name" value="B_lactamase-like_C"/>
    <property type="match status" value="1"/>
</dbReference>
<evidence type="ECO:0000313" key="4">
    <source>
        <dbReference type="Proteomes" id="UP000025061"/>
    </source>
</evidence>
<dbReference type="Gene3D" id="1.10.10.10">
    <property type="entry name" value="Winged helix-like DNA-binding domain superfamily/Winged helix DNA-binding domain"/>
    <property type="match status" value="1"/>
</dbReference>
<evidence type="ECO:0000313" key="3">
    <source>
        <dbReference type="EMBL" id="KCZ95041.1"/>
    </source>
</evidence>
<dbReference type="OrthoDB" id="2971563at2"/>
<dbReference type="RefSeq" id="WP_011646844.1">
    <property type="nucleotide sequence ID" value="NZ_ARYI01000005.1"/>
</dbReference>
<proteinExistence type="inferred from homology"/>
<dbReference type="InterPro" id="IPR001279">
    <property type="entry name" value="Metallo-B-lactamas"/>
</dbReference>
<dbReference type="Proteomes" id="UP000025061">
    <property type="component" value="Unassembled WGS sequence"/>
</dbReference>
<name>A0A059FX47_9PROT</name>
<dbReference type="Gene3D" id="3.60.15.10">
    <property type="entry name" value="Ribonuclease Z/Hydroxyacylglutathione hydrolase-like"/>
    <property type="match status" value="1"/>
</dbReference>
<dbReference type="PANTHER" id="PTHR42951">
    <property type="entry name" value="METALLO-BETA-LACTAMASE DOMAIN-CONTAINING"/>
    <property type="match status" value="1"/>
</dbReference>
<keyword evidence="4" id="KW-1185">Reference proteome</keyword>
<comment type="similarity">
    <text evidence="1">Belongs to the metallo-beta-lactamase superfamily. Class-B beta-lactamase family.</text>
</comment>
<sequence>MDGFLSEPTQYKGLTFPHGTLAPEPGEAITLAPGVEWTRMPLPFSLKHINVWILDDGDGWTIVDTGMPLPDTKDAWRKLLDERVTPEKPLKRVIITHMHPDHIGCAGWLCYKYDAELWISRLEYTTCRMLVADTGRDAPKAGIDFYVRAGWPQKAIDNYVSRFGGFGRGVSQMPDAFTRLEDGDRVQLAGQEWRVITGNGHSPEHVCLFSETLNVAITGDQLLPRISSNVSVHPTEPMSNPLDDWIKSCEKLLRELPEDCFILPAHNEPFTGAHIRLRNLIAGHETSLTRLRQKLEKGPLKVPETFISLFGRAIKDDEMGSATGEALAHLNYLIHRGEVKSRPDTDGALLYSLA</sequence>
<dbReference type="Pfam" id="PF00753">
    <property type="entry name" value="Lactamase_B"/>
    <property type="match status" value="1"/>
</dbReference>
<dbReference type="InterPro" id="IPR048933">
    <property type="entry name" value="B_lactamase-like_C"/>
</dbReference>
<comment type="caution">
    <text evidence="3">The sequence shown here is derived from an EMBL/GenBank/DDBJ whole genome shotgun (WGS) entry which is preliminary data.</text>
</comment>
<dbReference type="AlphaFoldDB" id="A0A059FX47"/>
<dbReference type="InterPro" id="IPR036866">
    <property type="entry name" value="RibonucZ/Hydroxyglut_hydro"/>
</dbReference>
<reference evidence="3 4" key="1">
    <citation type="submission" date="2013-04" db="EMBL/GenBank/DDBJ databases">
        <title>Hyphomonas hirschiana VP5 Genome Sequencing.</title>
        <authorList>
            <person name="Lai Q."/>
            <person name="Shao Z."/>
        </authorList>
    </citation>
    <scope>NUCLEOTIDE SEQUENCE [LARGE SCALE GENOMIC DNA]</scope>
    <source>
        <strain evidence="3 4">VP5</strain>
    </source>
</reference>
<dbReference type="SUPFAM" id="SSF56281">
    <property type="entry name" value="Metallo-hydrolase/oxidoreductase"/>
    <property type="match status" value="1"/>
</dbReference>
<organism evidence="3 4">
    <name type="scientific">Hyphomonas hirschiana VP5</name>
    <dbReference type="NCBI Taxonomy" id="1280951"/>
    <lineage>
        <taxon>Bacteria</taxon>
        <taxon>Pseudomonadati</taxon>
        <taxon>Pseudomonadota</taxon>
        <taxon>Alphaproteobacteria</taxon>
        <taxon>Hyphomonadales</taxon>
        <taxon>Hyphomonadaceae</taxon>
        <taxon>Hyphomonas</taxon>
    </lineage>
</organism>
<dbReference type="SMART" id="SM00849">
    <property type="entry name" value="Lactamase_B"/>
    <property type="match status" value="1"/>
</dbReference>
<gene>
    <name evidence="3" type="ORF">HHI_07327</name>
</gene>
<evidence type="ECO:0000259" key="2">
    <source>
        <dbReference type="SMART" id="SM00849"/>
    </source>
</evidence>
<evidence type="ECO:0000256" key="1">
    <source>
        <dbReference type="ARBA" id="ARBA00005250"/>
    </source>
</evidence>
<accession>A0A059FX47</accession>
<feature type="domain" description="Metallo-beta-lactamase" evidence="2">
    <location>
        <begin position="48"/>
        <end position="266"/>
    </location>
</feature>
<protein>
    <submittedName>
        <fullName evidence="3">Metallo-beta-lactamase family protein</fullName>
    </submittedName>
</protein>
<dbReference type="EMBL" id="ARYI01000005">
    <property type="protein sequence ID" value="KCZ95041.1"/>
    <property type="molecule type" value="Genomic_DNA"/>
</dbReference>